<feature type="transmembrane region" description="Helical" evidence="9">
    <location>
        <begin position="259"/>
        <end position="276"/>
    </location>
</feature>
<dbReference type="InterPro" id="IPR036640">
    <property type="entry name" value="ABC1_TM_sf"/>
</dbReference>
<dbReference type="InterPro" id="IPR039421">
    <property type="entry name" value="Type_1_exporter"/>
</dbReference>
<feature type="compositionally biased region" description="Acidic residues" evidence="8">
    <location>
        <begin position="160"/>
        <end position="175"/>
    </location>
</feature>
<evidence type="ECO:0000256" key="3">
    <source>
        <dbReference type="ARBA" id="ARBA00022692"/>
    </source>
</evidence>
<evidence type="ECO:0000256" key="6">
    <source>
        <dbReference type="ARBA" id="ARBA00022989"/>
    </source>
</evidence>
<dbReference type="InParanoid" id="G0QSP3"/>
<dbReference type="CDD" id="cd18557">
    <property type="entry name" value="ABC_6TM_TAP_ABCB8_10_like"/>
    <property type="match status" value="1"/>
</dbReference>
<keyword evidence="3 9" id="KW-0812">Transmembrane</keyword>
<keyword evidence="2" id="KW-0813">Transport</keyword>
<dbReference type="InterPro" id="IPR027417">
    <property type="entry name" value="P-loop_NTPase"/>
</dbReference>
<feature type="compositionally biased region" description="Polar residues" evidence="8">
    <location>
        <begin position="94"/>
        <end position="106"/>
    </location>
</feature>
<gene>
    <name evidence="11" type="ORF">IMG5_102590</name>
</gene>
<dbReference type="OrthoDB" id="6500128at2759"/>
<evidence type="ECO:0000256" key="9">
    <source>
        <dbReference type="SAM" id="Phobius"/>
    </source>
</evidence>
<dbReference type="RefSeq" id="XP_004035245.1">
    <property type="nucleotide sequence ID" value="XM_004035197.1"/>
</dbReference>
<dbReference type="InterPro" id="IPR003439">
    <property type="entry name" value="ABC_transporter-like_ATP-bd"/>
</dbReference>
<dbReference type="GO" id="GO:0016887">
    <property type="term" value="F:ATP hydrolysis activity"/>
    <property type="evidence" value="ECO:0007669"/>
    <property type="project" value="InterPro"/>
</dbReference>
<sequence>MGIKRIKKKLKKKFREDGLELPSILLEEDLDENGELQKEQQLNQETEITQKQILKSQDSETHICNEVVQEEDEQEEYREQNIDLQQIRDKLKIQQKTGEKSTSSVGSEEEEFDEKELKKRVQIINQSEIQKTGRLQPESSEQENYPKFFQYNNYYQETENQPELEEEEEEEEENSQDSQQNKNITKNINDNESNSLIDNELEFFQSERIIRNLKIDCFQSFIYNDVSFHDKQLSGKLVSRLSSDILTLKSAVSGNISTSLRNILVCLGNVIMLFLISPSLFFILSVVVPIFLVTSGVYGKYLKQLTKKYQDYCAKTNANAQECFQNIKTIKAFCTENKEVSKFATTIQKLYQIGYKKSISCGLYNGINSLVSNLATLGVLWYGGYLVLSVNNLTSGQLVSVILYTGSLASSTSSISSSFTKIVTASGATTKLFKLMDKKPKMRLQGGLVYDFVGRIQFNQVAFYYKYQKNIKVLENFNLQINPGERIALVGPSGSGKSTIIRLIERFYDAKQGTITNRWAQYQRH</sequence>
<keyword evidence="12" id="KW-1185">Reference proteome</keyword>
<protein>
    <recommendedName>
        <fullName evidence="10">ABC transmembrane type-1 domain-containing protein</fullName>
    </recommendedName>
</protein>
<evidence type="ECO:0000256" key="7">
    <source>
        <dbReference type="ARBA" id="ARBA00023136"/>
    </source>
</evidence>
<keyword evidence="7 9" id="KW-0472">Membrane</keyword>
<dbReference type="Gene3D" id="3.40.50.300">
    <property type="entry name" value="P-loop containing nucleotide triphosphate hydrolases"/>
    <property type="match status" value="1"/>
</dbReference>
<dbReference type="SUPFAM" id="SSF90123">
    <property type="entry name" value="ABC transporter transmembrane region"/>
    <property type="match status" value="1"/>
</dbReference>
<dbReference type="eggNOG" id="KOG0058">
    <property type="taxonomic scope" value="Eukaryota"/>
</dbReference>
<dbReference type="Pfam" id="PF00664">
    <property type="entry name" value="ABC_membrane"/>
    <property type="match status" value="1"/>
</dbReference>
<dbReference type="PROSITE" id="PS50929">
    <property type="entry name" value="ABC_TM1F"/>
    <property type="match status" value="1"/>
</dbReference>
<dbReference type="GeneID" id="14907911"/>
<keyword evidence="4" id="KW-0547">Nucleotide-binding</keyword>
<dbReference type="GO" id="GO:0016020">
    <property type="term" value="C:membrane"/>
    <property type="evidence" value="ECO:0007669"/>
    <property type="project" value="UniProtKB-SubCell"/>
</dbReference>
<evidence type="ECO:0000256" key="5">
    <source>
        <dbReference type="ARBA" id="ARBA00022840"/>
    </source>
</evidence>
<keyword evidence="6 9" id="KW-1133">Transmembrane helix</keyword>
<dbReference type="OMA" id="DEPMTHI"/>
<proteinExistence type="predicted"/>
<evidence type="ECO:0000256" key="2">
    <source>
        <dbReference type="ARBA" id="ARBA00022448"/>
    </source>
</evidence>
<dbReference type="PANTHER" id="PTHR43394">
    <property type="entry name" value="ATP-DEPENDENT PERMEASE MDL1, MITOCHONDRIAL"/>
    <property type="match status" value="1"/>
</dbReference>
<evidence type="ECO:0000313" key="12">
    <source>
        <dbReference type="Proteomes" id="UP000008983"/>
    </source>
</evidence>
<dbReference type="PANTHER" id="PTHR43394:SF1">
    <property type="entry name" value="ATP-BINDING CASSETTE SUB-FAMILY B MEMBER 10, MITOCHONDRIAL"/>
    <property type="match status" value="1"/>
</dbReference>
<dbReference type="AlphaFoldDB" id="G0QSP3"/>
<dbReference type="SUPFAM" id="SSF52540">
    <property type="entry name" value="P-loop containing nucleoside triphosphate hydrolases"/>
    <property type="match status" value="1"/>
</dbReference>
<comment type="subcellular location">
    <subcellularLocation>
        <location evidence="1">Membrane</location>
        <topology evidence="1">Multi-pass membrane protein</topology>
    </subcellularLocation>
</comment>
<evidence type="ECO:0000256" key="1">
    <source>
        <dbReference type="ARBA" id="ARBA00004141"/>
    </source>
</evidence>
<dbReference type="EMBL" id="GL983819">
    <property type="protein sequence ID" value="EGR31759.1"/>
    <property type="molecule type" value="Genomic_DNA"/>
</dbReference>
<dbReference type="Gene3D" id="1.20.1560.10">
    <property type="entry name" value="ABC transporter type 1, transmembrane domain"/>
    <property type="match status" value="1"/>
</dbReference>
<feature type="transmembrane region" description="Helical" evidence="9">
    <location>
        <begin position="282"/>
        <end position="299"/>
    </location>
</feature>
<name>G0QSP3_ICHMU</name>
<feature type="region of interest" description="Disordered" evidence="8">
    <location>
        <begin position="92"/>
        <end position="117"/>
    </location>
</feature>
<evidence type="ECO:0000313" key="11">
    <source>
        <dbReference type="EMBL" id="EGR31759.1"/>
    </source>
</evidence>
<evidence type="ECO:0000256" key="8">
    <source>
        <dbReference type="SAM" id="MobiDB-lite"/>
    </source>
</evidence>
<dbReference type="Proteomes" id="UP000008983">
    <property type="component" value="Unassembled WGS sequence"/>
</dbReference>
<dbReference type="STRING" id="857967.G0QSP3"/>
<dbReference type="FunFam" id="1.20.1560.10:FF:000215">
    <property type="entry name" value="ABC transporter B family member 4"/>
    <property type="match status" value="1"/>
</dbReference>
<evidence type="ECO:0000256" key="4">
    <source>
        <dbReference type="ARBA" id="ARBA00022741"/>
    </source>
</evidence>
<evidence type="ECO:0000259" key="10">
    <source>
        <dbReference type="PROSITE" id="PS50929"/>
    </source>
</evidence>
<dbReference type="Pfam" id="PF00005">
    <property type="entry name" value="ABC_tran"/>
    <property type="match status" value="1"/>
</dbReference>
<feature type="compositionally biased region" description="Polar residues" evidence="8">
    <location>
        <begin position="176"/>
        <end position="191"/>
    </location>
</feature>
<accession>G0QSP3</accession>
<dbReference type="GO" id="GO:0015421">
    <property type="term" value="F:ABC-type oligopeptide transporter activity"/>
    <property type="evidence" value="ECO:0007669"/>
    <property type="project" value="TreeGrafter"/>
</dbReference>
<dbReference type="InterPro" id="IPR011527">
    <property type="entry name" value="ABC1_TM_dom"/>
</dbReference>
<reference evidence="11 12" key="1">
    <citation type="submission" date="2011-07" db="EMBL/GenBank/DDBJ databases">
        <authorList>
            <person name="Coyne R."/>
            <person name="Brami D."/>
            <person name="Johnson J."/>
            <person name="Hostetler J."/>
            <person name="Hannick L."/>
            <person name="Clark T."/>
            <person name="Cassidy-Hanley D."/>
            <person name="Inman J."/>
        </authorList>
    </citation>
    <scope>NUCLEOTIDE SEQUENCE [LARGE SCALE GENOMIC DNA]</scope>
    <source>
        <strain evidence="11 12">G5</strain>
    </source>
</reference>
<dbReference type="GO" id="GO:0005524">
    <property type="term" value="F:ATP binding"/>
    <property type="evidence" value="ECO:0007669"/>
    <property type="project" value="UniProtKB-KW"/>
</dbReference>
<feature type="region of interest" description="Disordered" evidence="8">
    <location>
        <begin position="158"/>
        <end position="191"/>
    </location>
</feature>
<organism evidence="11 12">
    <name type="scientific">Ichthyophthirius multifiliis</name>
    <name type="common">White spot disease agent</name>
    <name type="synonym">Ich</name>
    <dbReference type="NCBI Taxonomy" id="5932"/>
    <lineage>
        <taxon>Eukaryota</taxon>
        <taxon>Sar</taxon>
        <taxon>Alveolata</taxon>
        <taxon>Ciliophora</taxon>
        <taxon>Intramacronucleata</taxon>
        <taxon>Oligohymenophorea</taxon>
        <taxon>Hymenostomatida</taxon>
        <taxon>Ophryoglenina</taxon>
        <taxon>Ichthyophthirius</taxon>
    </lineage>
</organism>
<feature type="domain" description="ABC transmembrane type-1" evidence="10">
    <location>
        <begin position="206"/>
        <end position="424"/>
    </location>
</feature>
<keyword evidence="5" id="KW-0067">ATP-binding</keyword>